<evidence type="ECO:0000256" key="1">
    <source>
        <dbReference type="SAM" id="Phobius"/>
    </source>
</evidence>
<dbReference type="GeneID" id="17087885"/>
<dbReference type="AlphaFoldDB" id="M2XZI0"/>
<keyword evidence="2" id="KW-0732">Signal</keyword>
<reference evidence="4" key="1">
    <citation type="journal article" date="2013" name="Science">
        <title>Gene transfer from bacteria and archaea facilitated evolution of an extremophilic eukaryote.</title>
        <authorList>
            <person name="Schonknecht G."/>
            <person name="Chen W.H."/>
            <person name="Ternes C.M."/>
            <person name="Barbier G.G."/>
            <person name="Shrestha R.P."/>
            <person name="Stanke M."/>
            <person name="Brautigam A."/>
            <person name="Baker B.J."/>
            <person name="Banfield J.F."/>
            <person name="Garavito R.M."/>
            <person name="Carr K."/>
            <person name="Wilkerson C."/>
            <person name="Rensing S.A."/>
            <person name="Gagneul D."/>
            <person name="Dickenson N.E."/>
            <person name="Oesterhelt C."/>
            <person name="Lercher M.J."/>
            <person name="Weber A.P."/>
        </authorList>
    </citation>
    <scope>NUCLEOTIDE SEQUENCE [LARGE SCALE GENOMIC DNA]</scope>
    <source>
        <strain evidence="4">074W</strain>
    </source>
</reference>
<dbReference type="RefSeq" id="XP_005705578.1">
    <property type="nucleotide sequence ID" value="XM_005705521.1"/>
</dbReference>
<proteinExistence type="predicted"/>
<dbReference type="Proteomes" id="UP000030680">
    <property type="component" value="Unassembled WGS sequence"/>
</dbReference>
<feature type="transmembrane region" description="Helical" evidence="1">
    <location>
        <begin position="219"/>
        <end position="242"/>
    </location>
</feature>
<feature type="transmembrane region" description="Helical" evidence="1">
    <location>
        <begin position="248"/>
        <end position="271"/>
    </location>
</feature>
<gene>
    <name evidence="3" type="ORF">Gasu_34530</name>
</gene>
<dbReference type="Gramene" id="EME29058">
    <property type="protein sequence ID" value="EME29058"/>
    <property type="gene ID" value="Gasu_34530"/>
</dbReference>
<protein>
    <recommendedName>
        <fullName evidence="5">Nuclear pore complex protein Nup85</fullName>
    </recommendedName>
</protein>
<feature type="chain" id="PRO_5004029147" description="Nuclear pore complex protein Nup85" evidence="2">
    <location>
        <begin position="27"/>
        <end position="602"/>
    </location>
</feature>
<keyword evidence="1" id="KW-1133">Transmembrane helix</keyword>
<accession>M2XZI0</accession>
<name>M2XZI0_GALSU</name>
<evidence type="ECO:0008006" key="5">
    <source>
        <dbReference type="Google" id="ProtNLM"/>
    </source>
</evidence>
<organism evidence="3 4">
    <name type="scientific">Galdieria sulphuraria</name>
    <name type="common">Red alga</name>
    <dbReference type="NCBI Taxonomy" id="130081"/>
    <lineage>
        <taxon>Eukaryota</taxon>
        <taxon>Rhodophyta</taxon>
        <taxon>Bangiophyceae</taxon>
        <taxon>Galdieriales</taxon>
        <taxon>Galdieriaceae</taxon>
        <taxon>Galdieria</taxon>
    </lineage>
</organism>
<keyword evidence="1" id="KW-0812">Transmembrane</keyword>
<evidence type="ECO:0000313" key="3">
    <source>
        <dbReference type="EMBL" id="EME29058.1"/>
    </source>
</evidence>
<keyword evidence="4" id="KW-1185">Reference proteome</keyword>
<sequence length="602" mass="71197">MEGQHSRHSSWLLILQGHLYFTQTQGSVEQRLKNYTTAVYEALQWAQVEGDEIMIESLSYAWQVWKLLETVLCVSETDKGLLKRLQSWLWITQNDLLQSVENCQLAIEENDEETLWKMVYRLAAIGDYTRAIDLIYQWQGYDEHKVARLFLNDSTMDLMEISPLLIAAAALFEAPDWDDSRQEDWKQWQGKIHHLMKMRPIQDSLYTLLEILIGKDIQVVANVVVNWHEMLLAVVIYVFSPFEEYGKLFLYLIILFYAHFLLLCIYIYIYIYIAWERIIPIVNQYYTLPTQLHSLIAILKGNYTELIADVVHLKSFWHAAHLSDLLSQWKDPEIVVYDKEDIRKYYILEYVGSLPIHHVGILSIIRDYCRACGLEGWSWFEQRVVYSLPLDSCDWDTLEDGLLDDYPNDGQQFQIARLQSLVDHIRMNRQSRYFDSLYGYCRLGRIDKIQQYLDNPIDMEKAMEEQSRNQVVHILQSIFYLMKASNASLLDTEFSYFIQWLQLAQCVQHNDIQHAIEYFASMIACCAMGTKHIRMVAYGWQMIQWIFNKDSRVEISWNHWMDIFAGLQNMKTSLGYQNISAKEEECWTSIEKQLLQWFTMSQ</sequence>
<evidence type="ECO:0000313" key="4">
    <source>
        <dbReference type="Proteomes" id="UP000030680"/>
    </source>
</evidence>
<evidence type="ECO:0000256" key="2">
    <source>
        <dbReference type="SAM" id="SignalP"/>
    </source>
</evidence>
<feature type="signal peptide" evidence="2">
    <location>
        <begin position="1"/>
        <end position="26"/>
    </location>
</feature>
<dbReference type="OrthoDB" id="6930at2759"/>
<dbReference type="EMBL" id="KB454512">
    <property type="protein sequence ID" value="EME29058.1"/>
    <property type="molecule type" value="Genomic_DNA"/>
</dbReference>
<keyword evidence="1" id="KW-0472">Membrane</keyword>